<proteinExistence type="predicted"/>
<evidence type="ECO:0000313" key="7">
    <source>
        <dbReference type="EMBL" id="RKP15103.1"/>
    </source>
</evidence>
<accession>A0A4P9Y7R6</accession>
<dbReference type="Pfam" id="PF00867">
    <property type="entry name" value="XPG_I"/>
    <property type="match status" value="1"/>
</dbReference>
<dbReference type="SMART" id="SM00485">
    <property type="entry name" value="XPGN"/>
    <property type="match status" value="1"/>
</dbReference>
<dbReference type="GO" id="GO:0016788">
    <property type="term" value="F:hydrolase activity, acting on ester bonds"/>
    <property type="evidence" value="ECO:0007669"/>
    <property type="project" value="InterPro"/>
</dbReference>
<dbReference type="PRINTS" id="PR00853">
    <property type="entry name" value="XPGRADSUPER"/>
</dbReference>
<evidence type="ECO:0000256" key="4">
    <source>
        <dbReference type="ARBA" id="ARBA00023242"/>
    </source>
</evidence>
<gene>
    <name evidence="7" type="ORF">BJ684DRAFT_4743</name>
</gene>
<keyword evidence="3" id="KW-0234">DNA repair</keyword>
<dbReference type="SMART" id="SM00484">
    <property type="entry name" value="XPGI"/>
    <property type="match status" value="1"/>
</dbReference>
<dbReference type="PANTHER" id="PTHR16171">
    <property type="entry name" value="DNA REPAIR PROTEIN COMPLEMENTING XP-G CELLS-RELATED"/>
    <property type="match status" value="1"/>
</dbReference>
<dbReference type="InterPro" id="IPR006084">
    <property type="entry name" value="XPG/Rad2"/>
</dbReference>
<dbReference type="AlphaFoldDB" id="A0A4P9Y7R6"/>
<keyword evidence="8" id="KW-1185">Reference proteome</keyword>
<organism evidence="7 8">
    <name type="scientific">Piptocephalis cylindrospora</name>
    <dbReference type="NCBI Taxonomy" id="1907219"/>
    <lineage>
        <taxon>Eukaryota</taxon>
        <taxon>Fungi</taxon>
        <taxon>Fungi incertae sedis</taxon>
        <taxon>Zoopagomycota</taxon>
        <taxon>Zoopagomycotina</taxon>
        <taxon>Zoopagomycetes</taxon>
        <taxon>Zoopagales</taxon>
        <taxon>Piptocephalidaceae</taxon>
        <taxon>Piptocephalis</taxon>
    </lineage>
</organism>
<dbReference type="PROSITE" id="PS00841">
    <property type="entry name" value="XPG_1"/>
    <property type="match status" value="1"/>
</dbReference>
<reference evidence="8" key="1">
    <citation type="journal article" date="2018" name="Nat. Microbiol.">
        <title>Leveraging single-cell genomics to expand the fungal tree of life.</title>
        <authorList>
            <person name="Ahrendt S.R."/>
            <person name="Quandt C.A."/>
            <person name="Ciobanu D."/>
            <person name="Clum A."/>
            <person name="Salamov A."/>
            <person name="Andreopoulos B."/>
            <person name="Cheng J.F."/>
            <person name="Woyke T."/>
            <person name="Pelin A."/>
            <person name="Henrissat B."/>
            <person name="Reynolds N.K."/>
            <person name="Benny G.L."/>
            <person name="Smith M.E."/>
            <person name="James T.Y."/>
            <person name="Grigoriev I.V."/>
        </authorList>
    </citation>
    <scope>NUCLEOTIDE SEQUENCE [LARGE SCALE GENOMIC DNA]</scope>
</reference>
<dbReference type="GO" id="GO:0006281">
    <property type="term" value="P:DNA repair"/>
    <property type="evidence" value="ECO:0007669"/>
    <property type="project" value="UniProtKB-KW"/>
</dbReference>
<dbReference type="OrthoDB" id="31113at2759"/>
<dbReference type="Pfam" id="PF00752">
    <property type="entry name" value="XPG_N"/>
    <property type="match status" value="1"/>
</dbReference>
<dbReference type="Gene3D" id="3.40.50.1010">
    <property type="entry name" value="5'-nuclease"/>
    <property type="match status" value="1"/>
</dbReference>
<feature type="domain" description="XPG-I" evidence="5">
    <location>
        <begin position="142"/>
        <end position="211"/>
    </location>
</feature>
<name>A0A4P9Y7R6_9FUNG</name>
<evidence type="ECO:0000256" key="3">
    <source>
        <dbReference type="ARBA" id="ARBA00023204"/>
    </source>
</evidence>
<keyword evidence="2" id="KW-0227">DNA damage</keyword>
<dbReference type="InterPro" id="IPR006085">
    <property type="entry name" value="XPG_DNA_repair_N"/>
</dbReference>
<dbReference type="Proteomes" id="UP000267251">
    <property type="component" value="Unassembled WGS sequence"/>
</dbReference>
<evidence type="ECO:0000259" key="6">
    <source>
        <dbReference type="SMART" id="SM00485"/>
    </source>
</evidence>
<dbReference type="InterPro" id="IPR029060">
    <property type="entry name" value="PIN-like_dom_sf"/>
</dbReference>
<keyword evidence="4" id="KW-0539">Nucleus</keyword>
<evidence type="ECO:0000256" key="1">
    <source>
        <dbReference type="ARBA" id="ARBA00004123"/>
    </source>
</evidence>
<dbReference type="InterPro" id="IPR006086">
    <property type="entry name" value="XPG-I_dom"/>
</dbReference>
<feature type="non-terminal residue" evidence="7">
    <location>
        <position position="1"/>
    </location>
</feature>
<evidence type="ECO:0000259" key="5">
    <source>
        <dbReference type="SMART" id="SM00484"/>
    </source>
</evidence>
<dbReference type="InterPro" id="IPR019974">
    <property type="entry name" value="XPG_CS"/>
</dbReference>
<sequence>GLWKLVEPAARPVPMEDLADLRLAIDASIWLQHFLKAQRGPDGTPIPGAHLLGFFRRICKLLYYGVRPVFVFDGPAPELKRRTLVRFDAFFSQIQKDGDRVRTFRAGLQQDLKSMDDRRRKEMRDTSEVTTEMIRETRELLAYFNIPYVDAPSEAEAQCVELERLGLVDGVVTDDGDALLFGAQNLYRNVFRKDKYVELYQASVLSRDLDLDLDHLVAAGLLLGGDYADGIIGVGPVLAKDML</sequence>
<comment type="subcellular location">
    <subcellularLocation>
        <location evidence="1">Nucleus</location>
    </subcellularLocation>
</comment>
<dbReference type="PROSITE" id="PS00842">
    <property type="entry name" value="XPG_2"/>
    <property type="match status" value="1"/>
</dbReference>
<dbReference type="GO" id="GO:0004520">
    <property type="term" value="F:DNA endonuclease activity"/>
    <property type="evidence" value="ECO:0007669"/>
    <property type="project" value="TreeGrafter"/>
</dbReference>
<dbReference type="EMBL" id="KZ987757">
    <property type="protein sequence ID" value="RKP15103.1"/>
    <property type="molecule type" value="Genomic_DNA"/>
</dbReference>
<feature type="domain" description="XPG N-terminal" evidence="6">
    <location>
        <begin position="1"/>
        <end position="94"/>
    </location>
</feature>
<protein>
    <submittedName>
        <fullName evidence="7">PIN domain-like protein</fullName>
    </submittedName>
</protein>
<feature type="non-terminal residue" evidence="7">
    <location>
        <position position="243"/>
    </location>
</feature>
<dbReference type="PANTHER" id="PTHR16171:SF7">
    <property type="entry name" value="DNA REPAIR PROTEIN RAD2"/>
    <property type="match status" value="1"/>
</dbReference>
<dbReference type="SUPFAM" id="SSF88723">
    <property type="entry name" value="PIN domain-like"/>
    <property type="match status" value="1"/>
</dbReference>
<evidence type="ECO:0000313" key="8">
    <source>
        <dbReference type="Proteomes" id="UP000267251"/>
    </source>
</evidence>
<dbReference type="CDD" id="cd09868">
    <property type="entry name" value="PIN_XPG_RAD2"/>
    <property type="match status" value="1"/>
</dbReference>
<evidence type="ECO:0000256" key="2">
    <source>
        <dbReference type="ARBA" id="ARBA00022763"/>
    </source>
</evidence>
<dbReference type="GO" id="GO:0003697">
    <property type="term" value="F:single-stranded DNA binding"/>
    <property type="evidence" value="ECO:0007669"/>
    <property type="project" value="TreeGrafter"/>
</dbReference>
<dbReference type="GO" id="GO:0005634">
    <property type="term" value="C:nucleus"/>
    <property type="evidence" value="ECO:0007669"/>
    <property type="project" value="UniProtKB-SubCell"/>
</dbReference>